<proteinExistence type="inferred from homology"/>
<dbReference type="SUPFAM" id="SSF46785">
    <property type="entry name" value="Winged helix' DNA-binding domain"/>
    <property type="match status" value="1"/>
</dbReference>
<comment type="caution">
    <text evidence="6">The sequence shown here is derived from an EMBL/GenBank/DDBJ whole genome shotgun (WGS) entry which is preliminary data.</text>
</comment>
<accession>A0ABY2ZNQ5</accession>
<dbReference type="SUPFAM" id="SSF53850">
    <property type="entry name" value="Periplasmic binding protein-like II"/>
    <property type="match status" value="1"/>
</dbReference>
<evidence type="ECO:0000256" key="4">
    <source>
        <dbReference type="ARBA" id="ARBA00023163"/>
    </source>
</evidence>
<dbReference type="Proteomes" id="UP000315469">
    <property type="component" value="Unassembled WGS sequence"/>
</dbReference>
<evidence type="ECO:0000256" key="2">
    <source>
        <dbReference type="ARBA" id="ARBA00023015"/>
    </source>
</evidence>
<dbReference type="InterPro" id="IPR005119">
    <property type="entry name" value="LysR_subst-bd"/>
</dbReference>
<evidence type="ECO:0000313" key="7">
    <source>
        <dbReference type="Proteomes" id="UP000315469"/>
    </source>
</evidence>
<organism evidence="6 7">
    <name type="scientific">Pantoea eucalypti</name>
    <dbReference type="NCBI Taxonomy" id="470933"/>
    <lineage>
        <taxon>Bacteria</taxon>
        <taxon>Pseudomonadati</taxon>
        <taxon>Pseudomonadota</taxon>
        <taxon>Gammaproteobacteria</taxon>
        <taxon>Enterobacterales</taxon>
        <taxon>Erwiniaceae</taxon>
        <taxon>Pantoea</taxon>
    </lineage>
</organism>
<dbReference type="PANTHER" id="PTHR30537:SF5">
    <property type="entry name" value="HTH-TYPE TRANSCRIPTIONAL ACTIVATOR TTDR-RELATED"/>
    <property type="match status" value="1"/>
</dbReference>
<reference evidence="6 7" key="1">
    <citation type="submission" date="2019-06" db="EMBL/GenBank/DDBJ databases">
        <title>Taxogenomics and systematics of the genus Pantoea.</title>
        <authorList>
            <person name="Tambong J.T."/>
        </authorList>
    </citation>
    <scope>NUCLEOTIDE SEQUENCE [LARGE SCALE GENOMIC DNA]</scope>
    <source>
        <strain evidence="6 7">LMG 24197</strain>
    </source>
</reference>
<keyword evidence="4" id="KW-0804">Transcription</keyword>
<comment type="similarity">
    <text evidence="1">Belongs to the LysR transcriptional regulatory family.</text>
</comment>
<keyword evidence="7" id="KW-1185">Reference proteome</keyword>
<sequence>MAIDMALLDAVVAVAKAGGFREAARVTGSNASRLSDAVRRAEQQLGIRLFHRTTRTVVLTEAGRALMERLLPAMNEVNAALDAVNRYRNTPGGTLRLNVPVSATRLILPALVPEFLQRYPDIRLEIVAESNVQDVFRDGCDAGIRYDERLEQDTVVIPIGPRLQRFALAASPAYLAEYGRPEHPRDLIHHRCLRGRYASGIMAEWTFSREGEEISVETSGPLVVTVGGAMDLAVDAAIAGSGIIYLFDEWLRPALDSGKLEPLLQSWWLTFSGPWLYYSDRRLIPAPLKAFIDFVRETNEREKTQLYQLKPCGTRENPA</sequence>
<evidence type="ECO:0000256" key="3">
    <source>
        <dbReference type="ARBA" id="ARBA00023125"/>
    </source>
</evidence>
<dbReference type="Pfam" id="PF00126">
    <property type="entry name" value="HTH_1"/>
    <property type="match status" value="1"/>
</dbReference>
<dbReference type="InterPro" id="IPR036390">
    <property type="entry name" value="WH_DNA-bd_sf"/>
</dbReference>
<protein>
    <submittedName>
        <fullName evidence="6">LysR family transcriptional regulator</fullName>
    </submittedName>
</protein>
<feature type="domain" description="HTH lysR-type" evidence="5">
    <location>
        <begin position="3"/>
        <end position="60"/>
    </location>
</feature>
<dbReference type="Gene3D" id="3.40.190.290">
    <property type="match status" value="1"/>
</dbReference>
<evidence type="ECO:0000313" key="6">
    <source>
        <dbReference type="EMBL" id="TPV42730.1"/>
    </source>
</evidence>
<name>A0ABY2ZNQ5_9GAMM</name>
<evidence type="ECO:0000259" key="5">
    <source>
        <dbReference type="PROSITE" id="PS50931"/>
    </source>
</evidence>
<dbReference type="InterPro" id="IPR058163">
    <property type="entry name" value="LysR-type_TF_proteobact-type"/>
</dbReference>
<keyword evidence="2" id="KW-0805">Transcription regulation</keyword>
<dbReference type="InterPro" id="IPR036388">
    <property type="entry name" value="WH-like_DNA-bd_sf"/>
</dbReference>
<dbReference type="GeneID" id="90523095"/>
<dbReference type="RefSeq" id="WP_105099615.1">
    <property type="nucleotide sequence ID" value="NZ_CP045721.1"/>
</dbReference>
<keyword evidence="3" id="KW-0238">DNA-binding</keyword>
<gene>
    <name evidence="6" type="ORF">FJW02_02625</name>
</gene>
<dbReference type="PANTHER" id="PTHR30537">
    <property type="entry name" value="HTH-TYPE TRANSCRIPTIONAL REGULATOR"/>
    <property type="match status" value="1"/>
</dbReference>
<dbReference type="Pfam" id="PF03466">
    <property type="entry name" value="LysR_substrate"/>
    <property type="match status" value="1"/>
</dbReference>
<evidence type="ECO:0000256" key="1">
    <source>
        <dbReference type="ARBA" id="ARBA00009437"/>
    </source>
</evidence>
<dbReference type="InterPro" id="IPR000847">
    <property type="entry name" value="LysR_HTH_N"/>
</dbReference>
<dbReference type="Gene3D" id="1.10.10.10">
    <property type="entry name" value="Winged helix-like DNA-binding domain superfamily/Winged helix DNA-binding domain"/>
    <property type="match status" value="1"/>
</dbReference>
<dbReference type="PROSITE" id="PS50931">
    <property type="entry name" value="HTH_LYSR"/>
    <property type="match status" value="1"/>
</dbReference>
<dbReference type="EMBL" id="VHJB01000028">
    <property type="protein sequence ID" value="TPV42730.1"/>
    <property type="molecule type" value="Genomic_DNA"/>
</dbReference>